<accession>A0A6J7IFJ8</accession>
<protein>
    <submittedName>
        <fullName evidence="1">Unannotated protein</fullName>
    </submittedName>
</protein>
<sequence length="129" mass="14831">MTEAFSRALLTTLARSDINAVAEIDVRTAVVNALVEIENHLEFGRLLESRGYTEDLRGCRKVYVDRPDWQGKPRFRRVYWCSPDERQPRTARILAFGPASIVSGIQDRCRSLQRRSRNRRAVASGEPKR</sequence>
<evidence type="ECO:0000313" key="1">
    <source>
        <dbReference type="EMBL" id="CAB4929104.1"/>
    </source>
</evidence>
<dbReference type="EMBL" id="CAFBNE010000003">
    <property type="protein sequence ID" value="CAB4929104.1"/>
    <property type="molecule type" value="Genomic_DNA"/>
</dbReference>
<gene>
    <name evidence="1" type="ORF">UFOPK3772_00135</name>
</gene>
<reference evidence="1" key="1">
    <citation type="submission" date="2020-05" db="EMBL/GenBank/DDBJ databases">
        <authorList>
            <person name="Chiriac C."/>
            <person name="Salcher M."/>
            <person name="Ghai R."/>
            <person name="Kavagutti S V."/>
        </authorList>
    </citation>
    <scope>NUCLEOTIDE SEQUENCE</scope>
</reference>
<dbReference type="AlphaFoldDB" id="A0A6J7IFJ8"/>
<proteinExistence type="predicted"/>
<organism evidence="1">
    <name type="scientific">freshwater metagenome</name>
    <dbReference type="NCBI Taxonomy" id="449393"/>
    <lineage>
        <taxon>unclassified sequences</taxon>
        <taxon>metagenomes</taxon>
        <taxon>ecological metagenomes</taxon>
    </lineage>
</organism>
<name>A0A6J7IFJ8_9ZZZZ</name>